<evidence type="ECO:0000313" key="1">
    <source>
        <dbReference type="EMBL" id="TFK69924.1"/>
    </source>
</evidence>
<gene>
    <name evidence="1" type="ORF">BDN72DRAFT_579998</name>
</gene>
<name>A0ACD3AW43_9AGAR</name>
<keyword evidence="2" id="KW-1185">Reference proteome</keyword>
<evidence type="ECO:0000313" key="2">
    <source>
        <dbReference type="Proteomes" id="UP000308600"/>
    </source>
</evidence>
<sequence>MADSILVELPYWGLEGTLNSADVVIPTRSARVQKNGLYTTTLIELRRSVSRHGTRRAQLIYFVEMVPPEITDHILGFLHPLDLYHFTRTTKYLRRLLLTPKAEHCWQDSYLNHSDFPSYPKGCSPPRWINLLFEDSTPCGFCITRVTKFVEAIQLHRICSNCATVRYTVHDSRYVALFRKIASAIHPSLAIEAEMMIASTLLTPSFRFSIDGTLDPVTTQVYWKAEAEEMIRTYSTLRYQVQLEEGDAQPALDAYIAKRIVSIDEVHKRREAYKAWAEHVNSLIQTGRARRQQIHFAKIKARFIEEGFIGDDLQTSRLRDYFSVPALSAFSCLSRARWNKLYAIARPILDDVKRLRLIHERHNLILRRYNALTKMYNTYVFRLRRSEIPLMPVQLPILRFQQLQDLLFDESKVEVDDRVCEELMNEFVDELKKWRGERTREIAGRVVSEYPDVIEMCGLNQRSQRPTGPLRKAVRRCGDLIRYAMKVYWPRSSNRPASSGPRNFTPAESQTILHLPFAVFNCTRCNPSDATSHPILGYDEISPHLGCQTAVSTQDMWRFEKKYLVVAQPNLNFSKEHSEFVFKFVKDTTGRDPYGTTTRELDESGDRFVCETCGVVAGGMRAYSWRECLRHFQGTTSGKQSGAPEHSVSSFIRLSPEAADEVIRREIPQRVEKIWTCILCPAGVNTLQDYGGVKSHIQAEHAITRPYRGVHFINRLCRVSRRKPAKLLNTGAARTDRKCTRCPLGRATLWSERGLKSHLRYKHQIENITEQDYRVVKLLVTDPD</sequence>
<organism evidence="1 2">
    <name type="scientific">Pluteus cervinus</name>
    <dbReference type="NCBI Taxonomy" id="181527"/>
    <lineage>
        <taxon>Eukaryota</taxon>
        <taxon>Fungi</taxon>
        <taxon>Dikarya</taxon>
        <taxon>Basidiomycota</taxon>
        <taxon>Agaricomycotina</taxon>
        <taxon>Agaricomycetes</taxon>
        <taxon>Agaricomycetidae</taxon>
        <taxon>Agaricales</taxon>
        <taxon>Pluteineae</taxon>
        <taxon>Pluteaceae</taxon>
        <taxon>Pluteus</taxon>
    </lineage>
</organism>
<accession>A0ACD3AW43</accession>
<dbReference type="EMBL" id="ML208322">
    <property type="protein sequence ID" value="TFK69924.1"/>
    <property type="molecule type" value="Genomic_DNA"/>
</dbReference>
<dbReference type="Proteomes" id="UP000308600">
    <property type="component" value="Unassembled WGS sequence"/>
</dbReference>
<proteinExistence type="predicted"/>
<reference evidence="1 2" key="1">
    <citation type="journal article" date="2019" name="Nat. Ecol. Evol.">
        <title>Megaphylogeny resolves global patterns of mushroom evolution.</title>
        <authorList>
            <person name="Varga T."/>
            <person name="Krizsan K."/>
            <person name="Foldi C."/>
            <person name="Dima B."/>
            <person name="Sanchez-Garcia M."/>
            <person name="Sanchez-Ramirez S."/>
            <person name="Szollosi G.J."/>
            <person name="Szarkandi J.G."/>
            <person name="Papp V."/>
            <person name="Albert L."/>
            <person name="Andreopoulos W."/>
            <person name="Angelini C."/>
            <person name="Antonin V."/>
            <person name="Barry K.W."/>
            <person name="Bougher N.L."/>
            <person name="Buchanan P."/>
            <person name="Buyck B."/>
            <person name="Bense V."/>
            <person name="Catcheside P."/>
            <person name="Chovatia M."/>
            <person name="Cooper J."/>
            <person name="Damon W."/>
            <person name="Desjardin D."/>
            <person name="Finy P."/>
            <person name="Geml J."/>
            <person name="Haridas S."/>
            <person name="Hughes K."/>
            <person name="Justo A."/>
            <person name="Karasinski D."/>
            <person name="Kautmanova I."/>
            <person name="Kiss B."/>
            <person name="Kocsube S."/>
            <person name="Kotiranta H."/>
            <person name="LaButti K.M."/>
            <person name="Lechner B.E."/>
            <person name="Liimatainen K."/>
            <person name="Lipzen A."/>
            <person name="Lukacs Z."/>
            <person name="Mihaltcheva S."/>
            <person name="Morgado L.N."/>
            <person name="Niskanen T."/>
            <person name="Noordeloos M.E."/>
            <person name="Ohm R.A."/>
            <person name="Ortiz-Santana B."/>
            <person name="Ovrebo C."/>
            <person name="Racz N."/>
            <person name="Riley R."/>
            <person name="Savchenko A."/>
            <person name="Shiryaev A."/>
            <person name="Soop K."/>
            <person name="Spirin V."/>
            <person name="Szebenyi C."/>
            <person name="Tomsovsky M."/>
            <person name="Tulloss R.E."/>
            <person name="Uehling J."/>
            <person name="Grigoriev I.V."/>
            <person name="Vagvolgyi C."/>
            <person name="Papp T."/>
            <person name="Martin F.M."/>
            <person name="Miettinen O."/>
            <person name="Hibbett D.S."/>
            <person name="Nagy L.G."/>
        </authorList>
    </citation>
    <scope>NUCLEOTIDE SEQUENCE [LARGE SCALE GENOMIC DNA]</scope>
    <source>
        <strain evidence="1 2">NL-1719</strain>
    </source>
</reference>
<protein>
    <submittedName>
        <fullName evidence="1">Uncharacterized protein</fullName>
    </submittedName>
</protein>